<dbReference type="PANTHER" id="PTHR19370:SF184">
    <property type="entry name" value="NADH-CYTOCHROME B5 REDUCTASE-LIKE"/>
    <property type="match status" value="1"/>
</dbReference>
<dbReference type="AlphaFoldDB" id="A0AAF0JCX9"/>
<comment type="cofactor">
    <cofactor evidence="1 6">
        <name>FAD</name>
        <dbReference type="ChEBI" id="CHEBI:57692"/>
    </cofactor>
</comment>
<dbReference type="SUPFAM" id="SSF63380">
    <property type="entry name" value="Riboflavin synthase domain-like"/>
    <property type="match status" value="1"/>
</dbReference>
<dbReference type="InterPro" id="IPR001834">
    <property type="entry name" value="CBR-like"/>
</dbReference>
<proteinExistence type="inferred from homology"/>
<evidence type="ECO:0000256" key="2">
    <source>
        <dbReference type="ARBA" id="ARBA00006105"/>
    </source>
</evidence>
<dbReference type="Gene3D" id="2.40.30.10">
    <property type="entry name" value="Translation factors"/>
    <property type="match status" value="1"/>
</dbReference>
<feature type="domain" description="FAD-binding FR-type" evidence="7">
    <location>
        <begin position="53"/>
        <end position="174"/>
    </location>
</feature>
<reference evidence="8" key="1">
    <citation type="submission" date="2023-02" db="EMBL/GenBank/DDBJ databases">
        <title>Mating type loci evolution in Malassezia.</title>
        <authorList>
            <person name="Coelho M.A."/>
        </authorList>
    </citation>
    <scope>NUCLEOTIDE SEQUENCE</scope>
    <source>
        <strain evidence="8">CBS 14136</strain>
    </source>
</reference>
<feature type="binding site" evidence="6">
    <location>
        <position position="121"/>
    </location>
    <ligand>
        <name>FAD</name>
        <dbReference type="ChEBI" id="CHEBI:57692"/>
    </ligand>
</feature>
<feature type="binding site" evidence="6">
    <location>
        <position position="123"/>
    </location>
    <ligand>
        <name>FAD</name>
        <dbReference type="ChEBI" id="CHEBI:57692"/>
    </ligand>
</feature>
<evidence type="ECO:0000256" key="1">
    <source>
        <dbReference type="ARBA" id="ARBA00001974"/>
    </source>
</evidence>
<dbReference type="EC" id="1.6.2.2" evidence="8"/>
<feature type="binding site" evidence="6">
    <location>
        <position position="150"/>
    </location>
    <ligand>
        <name>FAD</name>
        <dbReference type="ChEBI" id="CHEBI:57692"/>
    </ligand>
</feature>
<keyword evidence="4 6" id="KW-0274">FAD</keyword>
<dbReference type="PANTHER" id="PTHR19370">
    <property type="entry name" value="NADH-CYTOCHROME B5 REDUCTASE"/>
    <property type="match status" value="1"/>
</dbReference>
<evidence type="ECO:0000313" key="9">
    <source>
        <dbReference type="Proteomes" id="UP001214628"/>
    </source>
</evidence>
<keyword evidence="3 6" id="KW-0285">Flavoprotein</keyword>
<feature type="binding site" evidence="6">
    <location>
        <position position="142"/>
    </location>
    <ligand>
        <name>FAD</name>
        <dbReference type="ChEBI" id="CHEBI:57692"/>
    </ligand>
</feature>
<evidence type="ECO:0000256" key="6">
    <source>
        <dbReference type="PIRSR" id="PIRSR601834-1"/>
    </source>
</evidence>
<keyword evidence="5 8" id="KW-0560">Oxidoreductase</keyword>
<comment type="similarity">
    <text evidence="2">Belongs to the flavoprotein pyridine nucleotide cytochrome reductase family.</text>
</comment>
<protein>
    <submittedName>
        <fullName evidence="8">Cytochrome-b5 reductase</fullName>
        <ecNumber evidence="8">1.6.2.2</ecNumber>
    </submittedName>
</protein>
<feature type="binding site" evidence="6">
    <location>
        <position position="140"/>
    </location>
    <ligand>
        <name>FAD</name>
        <dbReference type="ChEBI" id="CHEBI:57692"/>
    </ligand>
</feature>
<dbReference type="EMBL" id="CP118375">
    <property type="protein sequence ID" value="WFD41835.1"/>
    <property type="molecule type" value="Genomic_DNA"/>
</dbReference>
<organism evidence="8 9">
    <name type="scientific">Malassezia psittaci</name>
    <dbReference type="NCBI Taxonomy" id="1821823"/>
    <lineage>
        <taxon>Eukaryota</taxon>
        <taxon>Fungi</taxon>
        <taxon>Dikarya</taxon>
        <taxon>Basidiomycota</taxon>
        <taxon>Ustilaginomycotina</taxon>
        <taxon>Malasseziomycetes</taxon>
        <taxon>Malasseziales</taxon>
        <taxon>Malasseziaceae</taxon>
        <taxon>Malassezia</taxon>
    </lineage>
</organism>
<feature type="binding site" evidence="6">
    <location>
        <position position="122"/>
    </location>
    <ligand>
        <name>FAD</name>
        <dbReference type="ChEBI" id="CHEBI:57692"/>
    </ligand>
</feature>
<name>A0AAF0JCX9_9BASI</name>
<dbReference type="InterPro" id="IPR008333">
    <property type="entry name" value="Cbr1-like_FAD-bd_dom"/>
</dbReference>
<dbReference type="InterPro" id="IPR017938">
    <property type="entry name" value="Riboflavin_synthase-like_b-brl"/>
</dbReference>
<dbReference type="Pfam" id="PF00970">
    <property type="entry name" value="FAD_binding_6"/>
    <property type="match status" value="1"/>
</dbReference>
<sequence>MLFGRGVRSLSTQTAHQTRSYSNRKRAAVLITIAAGTSYLVIRPFESSSQQPRRFSEVNILSSTLVPLKAEASFNPHETLVHRILRTSMPPESDDIDEQDAHQTLSIYSYYVKEPSLQIERPYTPLDSPKIVDTTHLSFLVKRYKDGEMSRYLHRLGAGASLPIRGPVPTWSLKVDCVPEEIVMQVLGRRYFNAFDIGSHAIHRSTKLDWSF</sequence>
<evidence type="ECO:0000256" key="3">
    <source>
        <dbReference type="ARBA" id="ARBA00022630"/>
    </source>
</evidence>
<dbReference type="PROSITE" id="PS51384">
    <property type="entry name" value="FAD_FR"/>
    <property type="match status" value="1"/>
</dbReference>
<feature type="binding site" evidence="6">
    <location>
        <position position="149"/>
    </location>
    <ligand>
        <name>FAD</name>
        <dbReference type="ChEBI" id="CHEBI:57692"/>
    </ligand>
</feature>
<dbReference type="InterPro" id="IPR017927">
    <property type="entry name" value="FAD-bd_FR_type"/>
</dbReference>
<gene>
    <name evidence="8" type="ORF">MPSI1_000471</name>
</gene>
<accession>A0AAF0JCX9</accession>
<evidence type="ECO:0000256" key="5">
    <source>
        <dbReference type="ARBA" id="ARBA00023002"/>
    </source>
</evidence>
<keyword evidence="9" id="KW-1185">Reference proteome</keyword>
<evidence type="ECO:0000313" key="8">
    <source>
        <dbReference type="EMBL" id="WFD41835.1"/>
    </source>
</evidence>
<dbReference type="Proteomes" id="UP001214628">
    <property type="component" value="Chromosome 1"/>
</dbReference>
<dbReference type="GO" id="GO:0090524">
    <property type="term" value="F:cytochrome-b5 reductase activity, acting on NADH"/>
    <property type="evidence" value="ECO:0007669"/>
    <property type="project" value="UniProtKB-EC"/>
</dbReference>
<evidence type="ECO:0000259" key="7">
    <source>
        <dbReference type="PROSITE" id="PS51384"/>
    </source>
</evidence>
<evidence type="ECO:0000256" key="4">
    <source>
        <dbReference type="ARBA" id="ARBA00022827"/>
    </source>
</evidence>